<proteinExistence type="predicted"/>
<keyword evidence="2" id="KW-1185">Reference proteome</keyword>
<dbReference type="EMBL" id="JAHESC010000010">
    <property type="protein sequence ID" value="MBT1686634.1"/>
    <property type="molecule type" value="Genomic_DNA"/>
</dbReference>
<dbReference type="Pfam" id="PF13715">
    <property type="entry name" value="CarbopepD_reg_2"/>
    <property type="match status" value="1"/>
</dbReference>
<reference evidence="1 2" key="1">
    <citation type="submission" date="2021-05" db="EMBL/GenBank/DDBJ databases">
        <title>A Polyphasic approach of four new species of the genus Ohtaekwangia: Ohtaekwangia histidinii sp. nov., Ohtaekwangia cretensis sp. nov., Ohtaekwangia indiensis sp. nov., Ohtaekwangia reichenbachii sp. nov. from diverse environment.</title>
        <authorList>
            <person name="Octaviana S."/>
        </authorList>
    </citation>
    <scope>NUCLEOTIDE SEQUENCE [LARGE SCALE GENOMIC DNA]</scope>
    <source>
        <strain evidence="1 2">PWU37</strain>
    </source>
</reference>
<dbReference type="GO" id="GO:0004180">
    <property type="term" value="F:carboxypeptidase activity"/>
    <property type="evidence" value="ECO:0007669"/>
    <property type="project" value="UniProtKB-KW"/>
</dbReference>
<keyword evidence="1" id="KW-0645">Protease</keyword>
<dbReference type="AlphaFoldDB" id="A0AAP2D7E4"/>
<comment type="caution">
    <text evidence="1">The sequence shown here is derived from an EMBL/GenBank/DDBJ whole genome shotgun (WGS) entry which is preliminary data.</text>
</comment>
<dbReference type="SUPFAM" id="SSF49464">
    <property type="entry name" value="Carboxypeptidase regulatory domain-like"/>
    <property type="match status" value="1"/>
</dbReference>
<evidence type="ECO:0000313" key="2">
    <source>
        <dbReference type="Proteomes" id="UP001319180"/>
    </source>
</evidence>
<name>A0AAP2D7E4_9BACT</name>
<protein>
    <submittedName>
        <fullName evidence="1">Carboxypeptidase-like regulatory domain-containing protein</fullName>
    </submittedName>
</protein>
<gene>
    <name evidence="1" type="ORF">KK078_08710</name>
</gene>
<sequence>MDLKTLLISLAGCLAGLGASGQGTARMFRGVILEDGAKAPVPYAHVYVKRHATHLFHGTVSDLQGAFALSLPTESIGDTLHISSIGYDPRAIVLTPRGFAEHEPIFLTPQTTALPPVVIRDLSAGEFFKRSISHFQKNYLDISFLNTACYWQSTAENDVYQSLLEQNLVIRENNFGKDVKRVIYEDNTVATPRYYHYFDSVESILYFDLIRSTSGVMNPAVTDEWNFSYNYDAKRAEHYVGISGVRKDKLAEVNILINDRSNAVEAVDFRYSWGQNQHSLSDTLLYRFTMYMAKFCITKI</sequence>
<dbReference type="RefSeq" id="WP_254089871.1">
    <property type="nucleotide sequence ID" value="NZ_JAHESC010000010.1"/>
</dbReference>
<organism evidence="1 2">
    <name type="scientific">Dawidia soli</name>
    <dbReference type="NCBI Taxonomy" id="2782352"/>
    <lineage>
        <taxon>Bacteria</taxon>
        <taxon>Pseudomonadati</taxon>
        <taxon>Bacteroidota</taxon>
        <taxon>Cytophagia</taxon>
        <taxon>Cytophagales</taxon>
        <taxon>Chryseotaleaceae</taxon>
        <taxon>Dawidia</taxon>
    </lineage>
</organism>
<keyword evidence="1" id="KW-0121">Carboxypeptidase</keyword>
<accession>A0AAP2D7E4</accession>
<evidence type="ECO:0000313" key="1">
    <source>
        <dbReference type="EMBL" id="MBT1686634.1"/>
    </source>
</evidence>
<dbReference type="InterPro" id="IPR008969">
    <property type="entry name" value="CarboxyPept-like_regulatory"/>
</dbReference>
<keyword evidence="1" id="KW-0378">Hydrolase</keyword>
<dbReference type="Proteomes" id="UP001319180">
    <property type="component" value="Unassembled WGS sequence"/>
</dbReference>